<protein>
    <submittedName>
        <fullName evidence="9">MFS transporter</fullName>
    </submittedName>
</protein>
<dbReference type="CDD" id="cd17319">
    <property type="entry name" value="MFS_ExuT_GudP_like"/>
    <property type="match status" value="1"/>
</dbReference>
<proteinExistence type="predicted"/>
<comment type="caution">
    <text evidence="9">The sequence shown here is derived from an EMBL/GenBank/DDBJ whole genome shotgun (WGS) entry which is preliminary data.</text>
</comment>
<evidence type="ECO:0000313" key="10">
    <source>
        <dbReference type="Proteomes" id="UP000295132"/>
    </source>
</evidence>
<sequence>MTNFSKSIPNGRWLHIIPPCIIIYIVAFMDRTNIGFATAGGMDKALGISATVSGIAAGIFFFGYLFLQIPGGKMAERGSGKKFITFSILIWGLIAVLNGFVQNTWQLLLVRFLLGLAEGGVWPCILGMLANWFPSKELGRANSYFIMNIAVASIITGPLSGWIISISNWRYAFIVEGLLTLALLAVWIPFMSETPKDAKWLSKKERDYIVNTIAAERALTAKHEQQNITLGQIFSMSNIWKLIGIYFCYQVGIYGFSMWLPTLLKELTHSGIAGVGWLSTIPYIGTIIGLFIFGNLSDKSGNRKLFVSIPLIGFAICFLLATATKSNIWLSFAFLTGCGVFLQSASSVFWTIPPMLFTGEVCGASRGIIGGLGNLGGFLGPYIVGWLITTTGSSSAGIYILVVFLLAGFLITLTLPSVTTGKLSTVIKENAVNMK</sequence>
<dbReference type="Proteomes" id="UP001178888">
    <property type="component" value="Unassembled WGS sequence"/>
</dbReference>
<feature type="domain" description="Major facilitator superfamily (MFS) profile" evidence="7">
    <location>
        <begin position="16"/>
        <end position="420"/>
    </location>
</feature>
<dbReference type="PIRSF" id="PIRSF002808">
    <property type="entry name" value="Hexose_phosphate_transp"/>
    <property type="match status" value="1"/>
</dbReference>
<feature type="transmembrane region" description="Helical" evidence="6">
    <location>
        <begin position="239"/>
        <end position="260"/>
    </location>
</feature>
<evidence type="ECO:0000256" key="2">
    <source>
        <dbReference type="ARBA" id="ARBA00022448"/>
    </source>
</evidence>
<keyword evidence="11" id="KW-1185">Reference proteome</keyword>
<evidence type="ECO:0000256" key="5">
    <source>
        <dbReference type="ARBA" id="ARBA00023136"/>
    </source>
</evidence>
<dbReference type="PANTHER" id="PTHR43791:SF100">
    <property type="entry name" value="SUGAR TRANSPORTER"/>
    <property type="match status" value="1"/>
</dbReference>
<feature type="transmembrane region" description="Helical" evidence="6">
    <location>
        <begin position="107"/>
        <end position="133"/>
    </location>
</feature>
<feature type="transmembrane region" description="Helical" evidence="6">
    <location>
        <begin position="305"/>
        <end position="323"/>
    </location>
</feature>
<dbReference type="EMBL" id="SMYO01000016">
    <property type="protein sequence ID" value="TDK58227.1"/>
    <property type="molecule type" value="Genomic_DNA"/>
</dbReference>
<dbReference type="InterPro" id="IPR020846">
    <property type="entry name" value="MFS_dom"/>
</dbReference>
<dbReference type="InterPro" id="IPR000849">
    <property type="entry name" value="Sugar_P_transporter"/>
</dbReference>
<dbReference type="InterPro" id="IPR036259">
    <property type="entry name" value="MFS_trans_sf"/>
</dbReference>
<evidence type="ECO:0000256" key="3">
    <source>
        <dbReference type="ARBA" id="ARBA00022692"/>
    </source>
</evidence>
<reference evidence="9 10" key="1">
    <citation type="submission" date="2019-03" db="EMBL/GenBank/DDBJ databases">
        <title>Bacillus niacini sp. nov. a Nicotinate-Metabolizing Mesophile Isolated from Soil.</title>
        <authorList>
            <person name="Zhang G."/>
        </authorList>
    </citation>
    <scope>NUCLEOTIDE SEQUENCE [LARGE SCALE GENOMIC DNA]</scope>
    <source>
        <strain evidence="9 10">WN066</strain>
    </source>
</reference>
<dbReference type="InterPro" id="IPR011701">
    <property type="entry name" value="MFS"/>
</dbReference>
<gene>
    <name evidence="9" type="ORF">E2K98_24485</name>
    <name evidence="8" type="ORF">RCG21_21340</name>
</gene>
<dbReference type="GO" id="GO:0005886">
    <property type="term" value="C:plasma membrane"/>
    <property type="evidence" value="ECO:0007669"/>
    <property type="project" value="UniProtKB-SubCell"/>
</dbReference>
<keyword evidence="3 6" id="KW-0812">Transmembrane</keyword>
<evidence type="ECO:0000313" key="9">
    <source>
        <dbReference type="EMBL" id="TDK58227.1"/>
    </source>
</evidence>
<keyword evidence="5 6" id="KW-0472">Membrane</keyword>
<feature type="transmembrane region" description="Helical" evidence="6">
    <location>
        <begin position="272"/>
        <end position="293"/>
    </location>
</feature>
<feature type="transmembrane region" description="Helical" evidence="6">
    <location>
        <begin position="329"/>
        <end position="352"/>
    </location>
</feature>
<feature type="transmembrane region" description="Helical" evidence="6">
    <location>
        <begin position="171"/>
        <end position="190"/>
    </location>
</feature>
<organism evidence="9 10">
    <name type="scientific">Bacillus salipaludis</name>
    <dbReference type="NCBI Taxonomy" id="2547811"/>
    <lineage>
        <taxon>Bacteria</taxon>
        <taxon>Bacillati</taxon>
        <taxon>Bacillota</taxon>
        <taxon>Bacilli</taxon>
        <taxon>Bacillales</taxon>
        <taxon>Bacillaceae</taxon>
        <taxon>Bacillus</taxon>
    </lineage>
</organism>
<dbReference type="Gene3D" id="1.20.1250.20">
    <property type="entry name" value="MFS general substrate transporter like domains"/>
    <property type="match status" value="2"/>
</dbReference>
<evidence type="ECO:0000256" key="1">
    <source>
        <dbReference type="ARBA" id="ARBA00004651"/>
    </source>
</evidence>
<accession>A0A4R5VKC4</accession>
<evidence type="ECO:0000313" key="8">
    <source>
        <dbReference type="EMBL" id="MDQ6598867.1"/>
    </source>
</evidence>
<dbReference type="PANTHER" id="PTHR43791">
    <property type="entry name" value="PERMEASE-RELATED"/>
    <property type="match status" value="1"/>
</dbReference>
<dbReference type="PROSITE" id="PS50850">
    <property type="entry name" value="MFS"/>
    <property type="match status" value="1"/>
</dbReference>
<keyword evidence="4 6" id="KW-1133">Transmembrane helix</keyword>
<evidence type="ECO:0000256" key="6">
    <source>
        <dbReference type="SAM" id="Phobius"/>
    </source>
</evidence>
<keyword evidence="2" id="KW-0813">Transport</keyword>
<dbReference type="GO" id="GO:0022857">
    <property type="term" value="F:transmembrane transporter activity"/>
    <property type="evidence" value="ECO:0007669"/>
    <property type="project" value="InterPro"/>
</dbReference>
<dbReference type="Pfam" id="PF07690">
    <property type="entry name" value="MFS_1"/>
    <property type="match status" value="1"/>
</dbReference>
<dbReference type="EMBL" id="JAVGVR010000001">
    <property type="protein sequence ID" value="MDQ6598867.1"/>
    <property type="molecule type" value="Genomic_DNA"/>
</dbReference>
<dbReference type="RefSeq" id="WP_133338836.1">
    <property type="nucleotide sequence ID" value="NZ_JAVGVR010000001.1"/>
</dbReference>
<feature type="transmembrane region" description="Helical" evidence="6">
    <location>
        <begin position="396"/>
        <end position="415"/>
    </location>
</feature>
<feature type="transmembrane region" description="Helical" evidence="6">
    <location>
        <begin position="83"/>
        <end position="101"/>
    </location>
</feature>
<dbReference type="AlphaFoldDB" id="A0A4R5VKC4"/>
<name>A0A4R5VKC4_9BACI</name>
<reference evidence="8" key="2">
    <citation type="submission" date="2023-08" db="EMBL/GenBank/DDBJ databases">
        <title>Nitrogen cycling bacteria in agricultural field soils.</title>
        <authorList>
            <person name="Jang J."/>
        </authorList>
    </citation>
    <scope>NUCLEOTIDE SEQUENCE</scope>
    <source>
        <strain evidence="8">PS3-36</strain>
    </source>
</reference>
<dbReference type="SUPFAM" id="SSF103473">
    <property type="entry name" value="MFS general substrate transporter"/>
    <property type="match status" value="1"/>
</dbReference>
<feature type="transmembrane region" description="Helical" evidence="6">
    <location>
        <begin position="364"/>
        <end position="384"/>
    </location>
</feature>
<evidence type="ECO:0000256" key="4">
    <source>
        <dbReference type="ARBA" id="ARBA00022989"/>
    </source>
</evidence>
<feature type="transmembrane region" description="Helical" evidence="6">
    <location>
        <begin position="12"/>
        <end position="29"/>
    </location>
</feature>
<evidence type="ECO:0000313" key="11">
    <source>
        <dbReference type="Proteomes" id="UP001178888"/>
    </source>
</evidence>
<evidence type="ECO:0000259" key="7">
    <source>
        <dbReference type="PROSITE" id="PS50850"/>
    </source>
</evidence>
<comment type="subcellular location">
    <subcellularLocation>
        <location evidence="1">Cell membrane</location>
        <topology evidence="1">Multi-pass membrane protein</topology>
    </subcellularLocation>
</comment>
<feature type="transmembrane region" description="Helical" evidence="6">
    <location>
        <begin position="145"/>
        <end position="165"/>
    </location>
</feature>
<dbReference type="Proteomes" id="UP000295132">
    <property type="component" value="Unassembled WGS sequence"/>
</dbReference>
<feature type="transmembrane region" description="Helical" evidence="6">
    <location>
        <begin position="45"/>
        <end position="67"/>
    </location>
</feature>